<gene>
    <name evidence="6" type="ORF">APZ00_03630</name>
</gene>
<evidence type="ECO:0000313" key="7">
    <source>
        <dbReference type="Proteomes" id="UP000064921"/>
    </source>
</evidence>
<dbReference type="SUPFAM" id="SSF58104">
    <property type="entry name" value="Methyl-accepting chemotaxis protein (MCP) signaling domain"/>
    <property type="match status" value="1"/>
</dbReference>
<dbReference type="PANTHER" id="PTHR32089:SF112">
    <property type="entry name" value="LYSOZYME-LIKE PROTEIN-RELATED"/>
    <property type="match status" value="1"/>
</dbReference>
<dbReference type="EMBL" id="CP013068">
    <property type="protein sequence ID" value="ALV26274.1"/>
    <property type="molecule type" value="Genomic_DNA"/>
</dbReference>
<feature type="transmembrane region" description="Helical" evidence="4">
    <location>
        <begin position="64"/>
        <end position="84"/>
    </location>
</feature>
<feature type="transmembrane region" description="Helical" evidence="4">
    <location>
        <begin position="12"/>
        <end position="32"/>
    </location>
</feature>
<dbReference type="PROSITE" id="PS50111">
    <property type="entry name" value="CHEMOTAXIS_TRANSDUC_2"/>
    <property type="match status" value="1"/>
</dbReference>
<evidence type="ECO:0000256" key="3">
    <source>
        <dbReference type="SAM" id="Coils"/>
    </source>
</evidence>
<keyword evidence="4" id="KW-0812">Transmembrane</keyword>
<dbReference type="AlphaFoldDB" id="A0A0U3P0B5"/>
<dbReference type="PANTHER" id="PTHR32089">
    <property type="entry name" value="METHYL-ACCEPTING CHEMOTAXIS PROTEIN MCPB"/>
    <property type="match status" value="1"/>
</dbReference>
<keyword evidence="3" id="KW-0175">Coiled coil</keyword>
<dbReference type="InterPro" id="IPR004089">
    <property type="entry name" value="MCPsignal_dom"/>
</dbReference>
<keyword evidence="1 2" id="KW-0807">Transducer</keyword>
<dbReference type="SMART" id="SM00283">
    <property type="entry name" value="MA"/>
    <property type="match status" value="1"/>
</dbReference>
<dbReference type="GO" id="GO:0016020">
    <property type="term" value="C:membrane"/>
    <property type="evidence" value="ECO:0007669"/>
    <property type="project" value="InterPro"/>
</dbReference>
<reference evidence="6 7" key="1">
    <citation type="submission" date="2015-10" db="EMBL/GenBank/DDBJ databases">
        <title>The world's first case of liver abscess caused by Pannonibacter phragmitetus.</title>
        <authorList>
            <person name="Ming D."/>
            <person name="Wang M."/>
            <person name="Zhou Y."/>
            <person name="Jiang T."/>
            <person name="Hu S."/>
        </authorList>
    </citation>
    <scope>NUCLEOTIDE SEQUENCE [LARGE SCALE GENOMIC DNA]</scope>
    <source>
        <strain evidence="6 7">31801</strain>
    </source>
</reference>
<feature type="transmembrane region" description="Helical" evidence="4">
    <location>
        <begin position="96"/>
        <end position="112"/>
    </location>
</feature>
<dbReference type="GO" id="GO:0007165">
    <property type="term" value="P:signal transduction"/>
    <property type="evidence" value="ECO:0007669"/>
    <property type="project" value="UniProtKB-KW"/>
</dbReference>
<evidence type="ECO:0000256" key="2">
    <source>
        <dbReference type="PROSITE-ProRule" id="PRU00284"/>
    </source>
</evidence>
<accession>A0A0U3P0B5</accession>
<organism evidence="6 7">
    <name type="scientific">Pannonibacter phragmitetus</name>
    <dbReference type="NCBI Taxonomy" id="121719"/>
    <lineage>
        <taxon>Bacteria</taxon>
        <taxon>Pseudomonadati</taxon>
        <taxon>Pseudomonadota</taxon>
        <taxon>Alphaproteobacteria</taxon>
        <taxon>Hyphomicrobiales</taxon>
        <taxon>Stappiaceae</taxon>
        <taxon>Pannonibacter</taxon>
    </lineage>
</organism>
<protein>
    <recommendedName>
        <fullName evidence="5">Methyl-accepting transducer domain-containing protein</fullName>
    </recommendedName>
</protein>
<feature type="coiled-coil region" evidence="3">
    <location>
        <begin position="470"/>
        <end position="497"/>
    </location>
</feature>
<dbReference type="eggNOG" id="COG0840">
    <property type="taxonomic scope" value="Bacteria"/>
</dbReference>
<dbReference type="RefSeq" id="WP_058898078.1">
    <property type="nucleotide sequence ID" value="NZ_CP013068.1"/>
</dbReference>
<proteinExistence type="predicted"/>
<keyword evidence="7" id="KW-1185">Reference proteome</keyword>
<dbReference type="Pfam" id="PF00015">
    <property type="entry name" value="MCPsignal"/>
    <property type="match status" value="1"/>
</dbReference>
<dbReference type="Proteomes" id="UP000064921">
    <property type="component" value="Chromosome"/>
</dbReference>
<feature type="transmembrane region" description="Helical" evidence="4">
    <location>
        <begin position="119"/>
        <end position="137"/>
    </location>
</feature>
<evidence type="ECO:0000259" key="5">
    <source>
        <dbReference type="PROSITE" id="PS50111"/>
    </source>
</evidence>
<keyword evidence="4" id="KW-0472">Membrane</keyword>
<dbReference type="STRING" id="121719.APZ00_03630"/>
<evidence type="ECO:0000256" key="4">
    <source>
        <dbReference type="SAM" id="Phobius"/>
    </source>
</evidence>
<feature type="domain" description="Methyl-accepting transducer" evidence="5">
    <location>
        <begin position="245"/>
        <end position="474"/>
    </location>
</feature>
<dbReference type="Gene3D" id="1.10.287.950">
    <property type="entry name" value="Methyl-accepting chemotaxis protein"/>
    <property type="match status" value="1"/>
</dbReference>
<dbReference type="KEGG" id="pphr:APZ00_03630"/>
<name>A0A0U3P0B5_9HYPH</name>
<feature type="transmembrane region" description="Helical" evidence="4">
    <location>
        <begin position="38"/>
        <end position="57"/>
    </location>
</feature>
<evidence type="ECO:0000256" key="1">
    <source>
        <dbReference type="ARBA" id="ARBA00023224"/>
    </source>
</evidence>
<feature type="transmembrane region" description="Helical" evidence="4">
    <location>
        <begin position="149"/>
        <end position="168"/>
    </location>
</feature>
<sequence>MIRYDSLRAAGFRLLMFFLWANVLAVTAAGWFNPQTSASMVSGAALILGACATALWLRAEQGTAARMAASVVMACLSLLLMASLTDDPAFTAWQNLAQLYGVLLLAVLAAGLDWRMTAAYGAASAALHVLAAALYPWAVPPEGSGWPQVLAYVAVVGLFTGALCRFLAHLQHLEQADNAELADAQRHISALEAELAMARRPEPSVPALPLPASASPALLPEPRLAAASALKRAELETGLALISGQISDLRRQAAALAARIGEGTQGSAGLGGTGSATSGRIEKIANASGELAASVGEIARKVAGASGAISEAARGTEVSSQRITSLAGSVGRIGEVVGMIQAIAGQTNLLALNATIEAARAGAAGRGFAVVASEVKDLATQTAKATSDITAQINAIAAETKGAVEAIGGITSVMGTLDENTAEIARAIAAQEETATRLEATARDVLDGNSRLAGETGALFALTASLGASASSLQQGLAELEAQAAKLRDALETEDGRTHGAFAA</sequence>
<keyword evidence="4" id="KW-1133">Transmembrane helix</keyword>
<evidence type="ECO:0000313" key="6">
    <source>
        <dbReference type="EMBL" id="ALV26274.1"/>
    </source>
</evidence>